<accession>A0AAV4R9V6</accession>
<gene>
    <name evidence="2" type="ORF">CEXT_727711</name>
</gene>
<organism evidence="2 3">
    <name type="scientific">Caerostris extrusa</name>
    <name type="common">Bark spider</name>
    <name type="synonym">Caerostris bankana</name>
    <dbReference type="NCBI Taxonomy" id="172846"/>
    <lineage>
        <taxon>Eukaryota</taxon>
        <taxon>Metazoa</taxon>
        <taxon>Ecdysozoa</taxon>
        <taxon>Arthropoda</taxon>
        <taxon>Chelicerata</taxon>
        <taxon>Arachnida</taxon>
        <taxon>Araneae</taxon>
        <taxon>Araneomorphae</taxon>
        <taxon>Entelegynae</taxon>
        <taxon>Araneoidea</taxon>
        <taxon>Araneidae</taxon>
        <taxon>Caerostris</taxon>
    </lineage>
</organism>
<comment type="caution">
    <text evidence="2">The sequence shown here is derived from an EMBL/GenBank/DDBJ whole genome shotgun (WGS) entry which is preliminary data.</text>
</comment>
<name>A0AAV4R9V6_CAEEX</name>
<evidence type="ECO:0000256" key="1">
    <source>
        <dbReference type="SAM" id="MobiDB-lite"/>
    </source>
</evidence>
<reference evidence="2 3" key="1">
    <citation type="submission" date="2021-06" db="EMBL/GenBank/DDBJ databases">
        <title>Caerostris extrusa draft genome.</title>
        <authorList>
            <person name="Kono N."/>
            <person name="Arakawa K."/>
        </authorList>
    </citation>
    <scope>NUCLEOTIDE SEQUENCE [LARGE SCALE GENOMIC DNA]</scope>
</reference>
<sequence length="76" mass="8859">MRQEADGKYKVSKRSRNFRREGTEQGVVENPVERHSNLGRTFRRTMEGGSDDISIPRREGIKRCLKRWHGPCKSLS</sequence>
<protein>
    <submittedName>
        <fullName evidence="2">Uncharacterized protein</fullName>
    </submittedName>
</protein>
<evidence type="ECO:0000313" key="2">
    <source>
        <dbReference type="EMBL" id="GIY17192.1"/>
    </source>
</evidence>
<proteinExistence type="predicted"/>
<feature type="region of interest" description="Disordered" evidence="1">
    <location>
        <begin position="1"/>
        <end position="32"/>
    </location>
</feature>
<dbReference type="EMBL" id="BPLR01007480">
    <property type="protein sequence ID" value="GIY17192.1"/>
    <property type="molecule type" value="Genomic_DNA"/>
</dbReference>
<dbReference type="Proteomes" id="UP001054945">
    <property type="component" value="Unassembled WGS sequence"/>
</dbReference>
<dbReference type="AlphaFoldDB" id="A0AAV4R9V6"/>
<evidence type="ECO:0000313" key="3">
    <source>
        <dbReference type="Proteomes" id="UP001054945"/>
    </source>
</evidence>
<keyword evidence="3" id="KW-1185">Reference proteome</keyword>